<dbReference type="SUPFAM" id="SSF57701">
    <property type="entry name" value="Zn2/Cys6 DNA-binding domain"/>
    <property type="match status" value="1"/>
</dbReference>
<dbReference type="GO" id="GO:0000981">
    <property type="term" value="F:DNA-binding transcription factor activity, RNA polymerase II-specific"/>
    <property type="evidence" value="ECO:0007669"/>
    <property type="project" value="InterPro"/>
</dbReference>
<sequence>MVKRAEVGPVLATKKRRRQTLVCTNCRNRKSKCDRGKPACSSCVKAGLESSCYYVTDSKSGMHQEILPNLDDFFPQHENLSIDMVSSGNVIKRKRSGTTYLAPFTVGAAKKRDVYLQILDIVCAPPRRVGKLPKSSSQPDAQPSSVSKKNDGEQSTECLPRSMRHIKQLEEQAVDAESTLTSKHKEMCKHLFDKFGRYRKNRFHSWTDENLPLNSLPDADIFFQSVMPYYVENVSELCPIFDLGHLTSGLESFYLRYINAEPPKKLEVDDYAYYSILLLITCLVHMSISFSSVERSKYSIVKTINTDEFISVANHCIYRHDNLRKCSLIRLQSMMLLRFYQWCAPDDGDGEYLQQSAMLMGMIVAACNSLGIGWHCFQHPTKLVGDINFGPSQSIFSQDPKEYQRLWAVVLHWDRKASLLTGLPCLVNSTMRIPNDGLQHLRLYTAKYDNLMQKLATAISNDPSAVNYDSVMRLSTLLKRTLNVDMKEKETHAALALELTITINLLELSVEHARLINCELSGDPEQFQECMPNLMAAILKIINLCEHYLAHSREYLQSTRFYTNKIVELAFSMVGAILPSIILRSGRSTESNTKKILMQYLESIFSTYFKHWGTEYYESFRRLFGSKIIFKTLSYLNEKDPWETLLEYIVTPVTKQEAFEDNLPYQIQNFKKLYYNQGRPKSASDIWDACYVNKELFAFDIDMDSYGKYMPFFEDCAAHDYDVFASFFNKVSSPFLQEVKNLPSVHNVSPIPSALDNFDYNILSNDETGQYDPLTFLKFFEPEI</sequence>
<dbReference type="InterPro" id="IPR001138">
    <property type="entry name" value="Zn2Cys6_DnaBD"/>
</dbReference>
<dbReference type="PANTHER" id="PTHR31069:SF33">
    <property type="entry name" value="OLEATE ACTIVATED TRANSCRIPTION FACTOR 3"/>
    <property type="match status" value="1"/>
</dbReference>
<evidence type="ECO:0000256" key="10">
    <source>
        <dbReference type="ARBA" id="ARBA00023163"/>
    </source>
</evidence>
<keyword evidence="6" id="KW-0862">Zinc</keyword>
<dbReference type="GO" id="GO:0000978">
    <property type="term" value="F:RNA polymerase II cis-regulatory region sequence-specific DNA binding"/>
    <property type="evidence" value="ECO:0007669"/>
    <property type="project" value="TreeGrafter"/>
</dbReference>
<dbReference type="GO" id="GO:0005634">
    <property type="term" value="C:nucleus"/>
    <property type="evidence" value="ECO:0007669"/>
    <property type="project" value="TreeGrafter"/>
</dbReference>
<keyword evidence="11" id="KW-0539">Nucleus</keyword>
<evidence type="ECO:0000313" key="17">
    <source>
        <dbReference type="EMBL" id="SCU87583.1"/>
    </source>
</evidence>
<evidence type="ECO:0000313" key="18">
    <source>
        <dbReference type="Proteomes" id="UP000190274"/>
    </source>
</evidence>
<dbReference type="OrthoDB" id="2406834at2759"/>
<dbReference type="GO" id="GO:0045944">
    <property type="term" value="P:positive regulation of transcription by RNA polymerase II"/>
    <property type="evidence" value="ECO:0007669"/>
    <property type="project" value="TreeGrafter"/>
</dbReference>
<keyword evidence="4" id="KW-0678">Repressor</keyword>
<protein>
    <recommendedName>
        <fullName evidence="14">Oleate activated transcription factor 3</fullName>
    </recommendedName>
</protein>
<dbReference type="Proteomes" id="UP000190274">
    <property type="component" value="Chromosome E"/>
</dbReference>
<dbReference type="PROSITE" id="PS50048">
    <property type="entry name" value="ZN2_CY6_FUNGAL_2"/>
    <property type="match status" value="1"/>
</dbReference>
<name>A0A1G4JBX1_9SACH</name>
<evidence type="ECO:0000256" key="4">
    <source>
        <dbReference type="ARBA" id="ARBA00022491"/>
    </source>
</evidence>
<keyword evidence="3" id="KW-0963">Cytoplasm</keyword>
<dbReference type="InterPro" id="IPR050675">
    <property type="entry name" value="OAF3"/>
</dbReference>
<evidence type="ECO:0000256" key="7">
    <source>
        <dbReference type="ARBA" id="ARBA00023015"/>
    </source>
</evidence>
<feature type="compositionally biased region" description="Polar residues" evidence="15">
    <location>
        <begin position="134"/>
        <end position="157"/>
    </location>
</feature>
<dbReference type="Pfam" id="PF00172">
    <property type="entry name" value="Zn_clus"/>
    <property type="match status" value="1"/>
</dbReference>
<dbReference type="InterPro" id="IPR036864">
    <property type="entry name" value="Zn2-C6_fun-type_DNA-bd_sf"/>
</dbReference>
<dbReference type="SMART" id="SM00066">
    <property type="entry name" value="GAL4"/>
    <property type="match status" value="1"/>
</dbReference>
<dbReference type="PANTHER" id="PTHR31069">
    <property type="entry name" value="OLEATE-ACTIVATED TRANSCRIPTION FACTOR 1-RELATED"/>
    <property type="match status" value="1"/>
</dbReference>
<feature type="domain" description="Zn(2)-C6 fungal-type" evidence="16">
    <location>
        <begin position="22"/>
        <end position="54"/>
    </location>
</feature>
<dbReference type="GO" id="GO:0005739">
    <property type="term" value="C:mitochondrion"/>
    <property type="evidence" value="ECO:0007669"/>
    <property type="project" value="UniProtKB-SubCell"/>
</dbReference>
<feature type="region of interest" description="Disordered" evidence="15">
    <location>
        <begin position="129"/>
        <end position="158"/>
    </location>
</feature>
<evidence type="ECO:0000256" key="2">
    <source>
        <dbReference type="ARBA" id="ARBA00004496"/>
    </source>
</evidence>
<keyword evidence="5" id="KW-0479">Metal-binding</keyword>
<organism evidence="17 18">
    <name type="scientific">Lachancea dasiensis</name>
    <dbReference type="NCBI Taxonomy" id="1072105"/>
    <lineage>
        <taxon>Eukaryota</taxon>
        <taxon>Fungi</taxon>
        <taxon>Dikarya</taxon>
        <taxon>Ascomycota</taxon>
        <taxon>Saccharomycotina</taxon>
        <taxon>Saccharomycetes</taxon>
        <taxon>Saccharomycetales</taxon>
        <taxon>Saccharomycetaceae</taxon>
        <taxon>Lachancea</taxon>
    </lineage>
</organism>
<gene>
    <name evidence="17" type="ORF">LADA_0E04896G</name>
</gene>
<dbReference type="PROSITE" id="PS00463">
    <property type="entry name" value="ZN2_CY6_FUNGAL_1"/>
    <property type="match status" value="1"/>
</dbReference>
<comment type="subcellular location">
    <subcellularLocation>
        <location evidence="2">Cytoplasm</location>
    </subcellularLocation>
    <subcellularLocation>
        <location evidence="1">Mitochondrion</location>
    </subcellularLocation>
</comment>
<dbReference type="Gene3D" id="4.10.240.10">
    <property type="entry name" value="Zn(2)-C6 fungal-type DNA-binding domain"/>
    <property type="match status" value="1"/>
</dbReference>
<reference evidence="18" key="1">
    <citation type="submission" date="2016-03" db="EMBL/GenBank/DDBJ databases">
        <authorList>
            <person name="Devillers H."/>
        </authorList>
    </citation>
    <scope>NUCLEOTIDE SEQUENCE [LARGE SCALE GENOMIC DNA]</scope>
</reference>
<comment type="function">
    <text evidence="12">Transcriptional inhibitor with a significantly increased number of target genes in response to oleate.</text>
</comment>
<keyword evidence="9" id="KW-0496">Mitochondrion</keyword>
<dbReference type="STRING" id="1266660.A0A1G4JBX1"/>
<evidence type="ECO:0000256" key="3">
    <source>
        <dbReference type="ARBA" id="ARBA00022490"/>
    </source>
</evidence>
<evidence type="ECO:0000256" key="13">
    <source>
        <dbReference type="ARBA" id="ARBA00038234"/>
    </source>
</evidence>
<keyword evidence="18" id="KW-1185">Reference proteome</keyword>
<dbReference type="EMBL" id="LT598455">
    <property type="protein sequence ID" value="SCU87583.1"/>
    <property type="molecule type" value="Genomic_DNA"/>
</dbReference>
<keyword evidence="8" id="KW-0238">DNA-binding</keyword>
<dbReference type="AlphaFoldDB" id="A0A1G4JBX1"/>
<keyword evidence="10" id="KW-0804">Transcription</keyword>
<dbReference type="GO" id="GO:0008270">
    <property type="term" value="F:zinc ion binding"/>
    <property type="evidence" value="ECO:0007669"/>
    <property type="project" value="InterPro"/>
</dbReference>
<evidence type="ECO:0000256" key="15">
    <source>
        <dbReference type="SAM" id="MobiDB-lite"/>
    </source>
</evidence>
<evidence type="ECO:0000256" key="5">
    <source>
        <dbReference type="ARBA" id="ARBA00022723"/>
    </source>
</evidence>
<evidence type="ECO:0000256" key="8">
    <source>
        <dbReference type="ARBA" id="ARBA00023125"/>
    </source>
</evidence>
<evidence type="ECO:0000256" key="9">
    <source>
        <dbReference type="ARBA" id="ARBA00023128"/>
    </source>
</evidence>
<dbReference type="CDD" id="cd00067">
    <property type="entry name" value="GAL4"/>
    <property type="match status" value="1"/>
</dbReference>
<comment type="similarity">
    <text evidence="13">Belongs to the OAF3 family.</text>
</comment>
<evidence type="ECO:0000256" key="11">
    <source>
        <dbReference type="ARBA" id="ARBA00023242"/>
    </source>
</evidence>
<evidence type="ECO:0000256" key="1">
    <source>
        <dbReference type="ARBA" id="ARBA00004173"/>
    </source>
</evidence>
<evidence type="ECO:0000259" key="16">
    <source>
        <dbReference type="PROSITE" id="PS50048"/>
    </source>
</evidence>
<evidence type="ECO:0000256" key="12">
    <source>
        <dbReference type="ARBA" id="ARBA00037679"/>
    </source>
</evidence>
<dbReference type="CDD" id="cd12148">
    <property type="entry name" value="fungal_TF_MHR"/>
    <property type="match status" value="1"/>
</dbReference>
<proteinExistence type="inferred from homology"/>
<accession>A0A1G4JBX1</accession>
<evidence type="ECO:0000256" key="14">
    <source>
        <dbReference type="ARBA" id="ARBA00040584"/>
    </source>
</evidence>
<keyword evidence="7" id="KW-0805">Transcription regulation</keyword>
<evidence type="ECO:0000256" key="6">
    <source>
        <dbReference type="ARBA" id="ARBA00022833"/>
    </source>
</evidence>